<keyword evidence="4" id="KW-0378">Hydrolase</keyword>
<dbReference type="Gene3D" id="3.30.70.100">
    <property type="match status" value="1"/>
</dbReference>
<dbReference type="AlphaFoldDB" id="A0A511RKJ9"/>
<name>A0A511RKJ9_9DEIN</name>
<evidence type="ECO:0000256" key="2">
    <source>
        <dbReference type="ARBA" id="ARBA00012150"/>
    </source>
</evidence>
<comment type="catalytic activity">
    <reaction evidence="3 4">
        <text>an acyl phosphate + H2O = a carboxylate + phosphate + H(+)</text>
        <dbReference type="Rhea" id="RHEA:14965"/>
        <dbReference type="ChEBI" id="CHEBI:15377"/>
        <dbReference type="ChEBI" id="CHEBI:15378"/>
        <dbReference type="ChEBI" id="CHEBI:29067"/>
        <dbReference type="ChEBI" id="CHEBI:43474"/>
        <dbReference type="ChEBI" id="CHEBI:59918"/>
        <dbReference type="EC" id="3.6.1.7"/>
    </reaction>
</comment>
<reference evidence="7 8" key="1">
    <citation type="submission" date="2019-07" db="EMBL/GenBank/DDBJ databases">
        <title>Whole genome shotgun sequence of Oceanithermus desulfurans NBRC 100063.</title>
        <authorList>
            <person name="Hosoyama A."/>
            <person name="Uohara A."/>
            <person name="Ohji S."/>
            <person name="Ichikawa N."/>
        </authorList>
    </citation>
    <scope>NUCLEOTIDE SEQUENCE [LARGE SCALE GENOMIC DNA]</scope>
    <source>
        <strain evidence="7 8">NBRC 100063</strain>
    </source>
</reference>
<evidence type="ECO:0000256" key="5">
    <source>
        <dbReference type="RuleBase" id="RU004168"/>
    </source>
</evidence>
<evidence type="ECO:0000313" key="8">
    <source>
        <dbReference type="Proteomes" id="UP000321827"/>
    </source>
</evidence>
<comment type="similarity">
    <text evidence="1 5">Belongs to the acylphosphatase family.</text>
</comment>
<dbReference type="InterPro" id="IPR001792">
    <property type="entry name" value="Acylphosphatase-like_dom"/>
</dbReference>
<dbReference type="PANTHER" id="PTHR47268:SF4">
    <property type="entry name" value="ACYLPHOSPHATASE"/>
    <property type="match status" value="1"/>
</dbReference>
<evidence type="ECO:0000313" key="7">
    <source>
        <dbReference type="EMBL" id="GEM90191.1"/>
    </source>
</evidence>
<dbReference type="EMBL" id="BJXN01000010">
    <property type="protein sequence ID" value="GEM90191.1"/>
    <property type="molecule type" value="Genomic_DNA"/>
</dbReference>
<dbReference type="RefSeq" id="WP_147147714.1">
    <property type="nucleotide sequence ID" value="NZ_BJXN01000010.1"/>
</dbReference>
<dbReference type="NCBIfam" id="NF011007">
    <property type="entry name" value="PRK14433.1"/>
    <property type="match status" value="1"/>
</dbReference>
<gene>
    <name evidence="7" type="primary">acyP</name>
    <name evidence="7" type="ORF">ODE01S_16250</name>
</gene>
<dbReference type="SUPFAM" id="SSF54975">
    <property type="entry name" value="Acylphosphatase/BLUF domain-like"/>
    <property type="match status" value="1"/>
</dbReference>
<sequence length="89" mass="9926">MKRRIVALVSGRVQGVGYRAFARKHAVELGLAGYAENLPDGRVEVVAEGPEDALEHFLHFLRQGPRLSRVESVEVQWSDPVGLEGFHVY</sequence>
<feature type="active site" evidence="4">
    <location>
        <position position="19"/>
    </location>
</feature>
<dbReference type="InterPro" id="IPR036046">
    <property type="entry name" value="Acylphosphatase-like_dom_sf"/>
</dbReference>
<dbReference type="PROSITE" id="PS51160">
    <property type="entry name" value="ACYLPHOSPHATASE_3"/>
    <property type="match status" value="1"/>
</dbReference>
<comment type="caution">
    <text evidence="7">The sequence shown here is derived from an EMBL/GenBank/DDBJ whole genome shotgun (WGS) entry which is preliminary data.</text>
</comment>
<evidence type="ECO:0000256" key="1">
    <source>
        <dbReference type="ARBA" id="ARBA00005614"/>
    </source>
</evidence>
<dbReference type="OrthoDB" id="9808093at2"/>
<proteinExistence type="inferred from homology"/>
<protein>
    <recommendedName>
        <fullName evidence="2 4">acylphosphatase</fullName>
        <ecNumber evidence="2 4">3.6.1.7</ecNumber>
    </recommendedName>
</protein>
<evidence type="ECO:0000259" key="6">
    <source>
        <dbReference type="PROSITE" id="PS51160"/>
    </source>
</evidence>
<dbReference type="InterPro" id="IPR020456">
    <property type="entry name" value="Acylphosphatase"/>
</dbReference>
<organism evidence="7 8">
    <name type="scientific">Oceanithermus desulfurans NBRC 100063</name>
    <dbReference type="NCBI Taxonomy" id="1227550"/>
    <lineage>
        <taxon>Bacteria</taxon>
        <taxon>Thermotogati</taxon>
        <taxon>Deinococcota</taxon>
        <taxon>Deinococci</taxon>
        <taxon>Thermales</taxon>
        <taxon>Thermaceae</taxon>
        <taxon>Oceanithermus</taxon>
    </lineage>
</organism>
<dbReference type="GO" id="GO:0003998">
    <property type="term" value="F:acylphosphatase activity"/>
    <property type="evidence" value="ECO:0007669"/>
    <property type="project" value="UniProtKB-EC"/>
</dbReference>
<evidence type="ECO:0000256" key="4">
    <source>
        <dbReference type="PROSITE-ProRule" id="PRU00520"/>
    </source>
</evidence>
<dbReference type="EC" id="3.6.1.7" evidence="2 4"/>
<dbReference type="NCBIfam" id="NF010997">
    <property type="entry name" value="PRK14422.1"/>
    <property type="match status" value="1"/>
</dbReference>
<accession>A0A511RKJ9</accession>
<dbReference type="PANTHER" id="PTHR47268">
    <property type="entry name" value="ACYLPHOSPHATASE"/>
    <property type="match status" value="1"/>
</dbReference>
<dbReference type="Pfam" id="PF00708">
    <property type="entry name" value="Acylphosphatase"/>
    <property type="match status" value="1"/>
</dbReference>
<feature type="domain" description="Acylphosphatase-like" evidence="6">
    <location>
        <begin position="4"/>
        <end position="89"/>
    </location>
</feature>
<feature type="active site" evidence="4">
    <location>
        <position position="37"/>
    </location>
</feature>
<dbReference type="Proteomes" id="UP000321827">
    <property type="component" value="Unassembled WGS sequence"/>
</dbReference>
<evidence type="ECO:0000256" key="3">
    <source>
        <dbReference type="ARBA" id="ARBA00047645"/>
    </source>
</evidence>